<dbReference type="RefSeq" id="WP_331789993.1">
    <property type="nucleotide sequence ID" value="NZ_JAVFKM010000038.1"/>
</dbReference>
<comment type="caution">
    <text evidence="2">The sequence shown here is derived from an EMBL/GenBank/DDBJ whole genome shotgun (WGS) entry which is preliminary data.</text>
</comment>
<dbReference type="EMBL" id="JAVFKM010000038">
    <property type="protein sequence ID" value="MEF3119128.1"/>
    <property type="molecule type" value="Genomic_DNA"/>
</dbReference>
<evidence type="ECO:0000313" key="3">
    <source>
        <dbReference type="Proteomes" id="UP001348265"/>
    </source>
</evidence>
<dbReference type="Proteomes" id="UP001348265">
    <property type="component" value="Unassembled WGS sequence"/>
</dbReference>
<keyword evidence="3" id="KW-1185">Reference proteome</keyword>
<gene>
    <name evidence="2" type="ORF">RB636_38885</name>
</gene>
<dbReference type="Pfam" id="PF04149">
    <property type="entry name" value="DUF397"/>
    <property type="match status" value="2"/>
</dbReference>
<dbReference type="InterPro" id="IPR007278">
    <property type="entry name" value="DUF397"/>
</dbReference>
<protein>
    <submittedName>
        <fullName evidence="2">DUF397 domain-containing protein</fullName>
    </submittedName>
</protein>
<reference evidence="2 3" key="1">
    <citation type="submission" date="2023-08" db="EMBL/GenBank/DDBJ databases">
        <authorList>
            <person name="Sharma P."/>
            <person name="Verma V."/>
            <person name="Mohan M.K."/>
            <person name="Dubey A.K."/>
        </authorList>
    </citation>
    <scope>NUCLEOTIDE SEQUENCE [LARGE SCALE GENOMIC DNA]</scope>
    <source>
        <strain evidence="2 3">ADP4</strain>
    </source>
</reference>
<accession>A0ABU7X5U3</accession>
<name>A0ABU7X5U3_9ACTN</name>
<sequence length="78" mass="8484">MNAELTWFKSSHSNPDGQTCVEVAYAWRKSSYSVNEGGTCVEVATTPTTIHIRDSKNVTGPALSVPPTAWADFLRLIA</sequence>
<evidence type="ECO:0000313" key="2">
    <source>
        <dbReference type="EMBL" id="MEF3119128.1"/>
    </source>
</evidence>
<feature type="domain" description="DUF397" evidence="1">
    <location>
        <begin position="26"/>
        <end position="75"/>
    </location>
</feature>
<feature type="domain" description="DUF397" evidence="1">
    <location>
        <begin position="5"/>
        <end position="24"/>
    </location>
</feature>
<evidence type="ECO:0000259" key="1">
    <source>
        <dbReference type="Pfam" id="PF04149"/>
    </source>
</evidence>
<proteinExistence type="predicted"/>
<organism evidence="2 3">
    <name type="scientific">Streptomyces chrestomyceticus</name>
    <dbReference type="NCBI Taxonomy" id="68185"/>
    <lineage>
        <taxon>Bacteria</taxon>
        <taxon>Bacillati</taxon>
        <taxon>Actinomycetota</taxon>
        <taxon>Actinomycetes</taxon>
        <taxon>Kitasatosporales</taxon>
        <taxon>Streptomycetaceae</taxon>
        <taxon>Streptomyces</taxon>
    </lineage>
</organism>